<proteinExistence type="predicted"/>
<evidence type="ECO:0000313" key="2">
    <source>
        <dbReference type="EMBL" id="KAJ7671871.1"/>
    </source>
</evidence>
<protein>
    <recommendedName>
        <fullName evidence="1">AB hydrolase-1 domain-containing protein</fullName>
    </recommendedName>
</protein>
<name>A0AAD7G6C1_MYCRO</name>
<reference evidence="2" key="1">
    <citation type="submission" date="2023-03" db="EMBL/GenBank/DDBJ databases">
        <title>Massive genome expansion in bonnet fungi (Mycena s.s.) driven by repeated elements and novel gene families across ecological guilds.</title>
        <authorList>
            <consortium name="Lawrence Berkeley National Laboratory"/>
            <person name="Harder C.B."/>
            <person name="Miyauchi S."/>
            <person name="Viragh M."/>
            <person name="Kuo A."/>
            <person name="Thoen E."/>
            <person name="Andreopoulos B."/>
            <person name="Lu D."/>
            <person name="Skrede I."/>
            <person name="Drula E."/>
            <person name="Henrissat B."/>
            <person name="Morin E."/>
            <person name="Kohler A."/>
            <person name="Barry K."/>
            <person name="LaButti K."/>
            <person name="Morin E."/>
            <person name="Salamov A."/>
            <person name="Lipzen A."/>
            <person name="Mereny Z."/>
            <person name="Hegedus B."/>
            <person name="Baldrian P."/>
            <person name="Stursova M."/>
            <person name="Weitz H."/>
            <person name="Taylor A."/>
            <person name="Grigoriev I.V."/>
            <person name="Nagy L.G."/>
            <person name="Martin F."/>
            <person name="Kauserud H."/>
        </authorList>
    </citation>
    <scope>NUCLEOTIDE SEQUENCE</scope>
    <source>
        <strain evidence="2">CBHHK067</strain>
    </source>
</reference>
<dbReference type="InterPro" id="IPR000073">
    <property type="entry name" value="AB_hydrolase_1"/>
</dbReference>
<organism evidence="2 3">
    <name type="scientific">Mycena rosella</name>
    <name type="common">Pink bonnet</name>
    <name type="synonym">Agaricus rosellus</name>
    <dbReference type="NCBI Taxonomy" id="1033263"/>
    <lineage>
        <taxon>Eukaryota</taxon>
        <taxon>Fungi</taxon>
        <taxon>Dikarya</taxon>
        <taxon>Basidiomycota</taxon>
        <taxon>Agaricomycotina</taxon>
        <taxon>Agaricomycetes</taxon>
        <taxon>Agaricomycetidae</taxon>
        <taxon>Agaricales</taxon>
        <taxon>Marasmiineae</taxon>
        <taxon>Mycenaceae</taxon>
        <taxon>Mycena</taxon>
    </lineage>
</organism>
<dbReference type="AlphaFoldDB" id="A0AAD7G6C1"/>
<accession>A0AAD7G6C1</accession>
<dbReference type="InterPro" id="IPR029058">
    <property type="entry name" value="AB_hydrolase_fold"/>
</dbReference>
<dbReference type="Proteomes" id="UP001221757">
    <property type="component" value="Unassembled WGS sequence"/>
</dbReference>
<dbReference type="Pfam" id="PF12697">
    <property type="entry name" value="Abhydrolase_6"/>
    <property type="match status" value="1"/>
</dbReference>
<gene>
    <name evidence="2" type="ORF">B0H17DRAFT_192843</name>
</gene>
<comment type="caution">
    <text evidence="2">The sequence shown here is derived from an EMBL/GenBank/DDBJ whole genome shotgun (WGS) entry which is preliminary data.</text>
</comment>
<evidence type="ECO:0000259" key="1">
    <source>
        <dbReference type="Pfam" id="PF12697"/>
    </source>
</evidence>
<evidence type="ECO:0000313" key="3">
    <source>
        <dbReference type="Proteomes" id="UP001221757"/>
    </source>
</evidence>
<dbReference type="SUPFAM" id="SSF53474">
    <property type="entry name" value="alpha/beta-Hydrolases"/>
    <property type="match status" value="1"/>
</dbReference>
<keyword evidence="3" id="KW-1185">Reference proteome</keyword>
<dbReference type="Gene3D" id="3.40.50.1820">
    <property type="entry name" value="alpha/beta hydrolase"/>
    <property type="match status" value="1"/>
</dbReference>
<feature type="domain" description="AB hydrolase-1" evidence="1">
    <location>
        <begin position="34"/>
        <end position="197"/>
    </location>
</feature>
<sequence>MARPYTEHTLKLPDGIEILYTDSGAPQTADYTTLVIIHGTGFNACMCSSSYDVISFIGCSLDGFVRLQEHAHKHNLRIVAWNRRGYHGSTKYTDEELADLKAGRKIFLDRLAVQTAWFLEHFIKHEKTPKATADRAAGGFILLGWSFGNVTALALFADPAVIPKALYETVEPHLRSLVLYDPPFQALGYPHPMPTGVYDPFKDPECTTPEELYENFKQWVASYYKHPDIATGHPSGMSFEKRTDKRTISQWTEEEKTTYCDTISAIGPDLLALSV</sequence>
<dbReference type="EMBL" id="JARKIE010000171">
    <property type="protein sequence ID" value="KAJ7671871.1"/>
    <property type="molecule type" value="Genomic_DNA"/>
</dbReference>